<dbReference type="InterPro" id="IPR022047">
    <property type="entry name" value="Microcephalin-like"/>
</dbReference>
<feature type="compositionally biased region" description="Basic and acidic residues" evidence="1">
    <location>
        <begin position="242"/>
        <end position="253"/>
    </location>
</feature>
<feature type="compositionally biased region" description="Polar residues" evidence="1">
    <location>
        <begin position="585"/>
        <end position="597"/>
    </location>
</feature>
<dbReference type="InterPro" id="IPR036420">
    <property type="entry name" value="BRCT_dom_sf"/>
</dbReference>
<feature type="compositionally biased region" description="Polar residues" evidence="1">
    <location>
        <begin position="825"/>
        <end position="835"/>
    </location>
</feature>
<dbReference type="OrthoDB" id="2384350at2759"/>
<proteinExistence type="predicted"/>
<feature type="compositionally biased region" description="Basic and acidic residues" evidence="1">
    <location>
        <begin position="1075"/>
        <end position="1089"/>
    </location>
</feature>
<feature type="compositionally biased region" description="Low complexity" evidence="1">
    <location>
        <begin position="142"/>
        <end position="159"/>
    </location>
</feature>
<dbReference type="PANTHER" id="PTHR14625:SF3">
    <property type="entry name" value="MICROCEPHALIN"/>
    <property type="match status" value="1"/>
</dbReference>
<feature type="compositionally biased region" description="Low complexity" evidence="1">
    <location>
        <begin position="639"/>
        <end position="652"/>
    </location>
</feature>
<feature type="compositionally biased region" description="Acidic residues" evidence="1">
    <location>
        <begin position="1176"/>
        <end position="1189"/>
    </location>
</feature>
<feature type="compositionally biased region" description="Low complexity" evidence="1">
    <location>
        <begin position="27"/>
        <end position="102"/>
    </location>
</feature>
<feature type="domain" description="BRCT" evidence="2">
    <location>
        <begin position="908"/>
        <end position="1013"/>
    </location>
</feature>
<feature type="compositionally biased region" description="Basic and acidic residues" evidence="1">
    <location>
        <begin position="555"/>
        <end position="572"/>
    </location>
</feature>
<dbReference type="InterPro" id="IPR001357">
    <property type="entry name" value="BRCT_dom"/>
</dbReference>
<feature type="compositionally biased region" description="Polar residues" evidence="1">
    <location>
        <begin position="406"/>
        <end position="425"/>
    </location>
</feature>
<feature type="region of interest" description="Disordered" evidence="1">
    <location>
        <begin position="888"/>
        <end position="907"/>
    </location>
</feature>
<dbReference type="STRING" id="1160509.A0A3N4IQW4"/>
<feature type="compositionally biased region" description="Basic and acidic residues" evidence="1">
    <location>
        <begin position="194"/>
        <end position="203"/>
    </location>
</feature>
<name>A0A3N4IQW4_ASCIM</name>
<evidence type="ECO:0000313" key="4">
    <source>
        <dbReference type="Proteomes" id="UP000275078"/>
    </source>
</evidence>
<dbReference type="PROSITE" id="PS50172">
    <property type="entry name" value="BRCT"/>
    <property type="match status" value="1"/>
</dbReference>
<feature type="region of interest" description="Disordered" evidence="1">
    <location>
        <begin position="518"/>
        <end position="601"/>
    </location>
</feature>
<feature type="compositionally biased region" description="Polar residues" evidence="1">
    <location>
        <begin position="368"/>
        <end position="389"/>
    </location>
</feature>
<protein>
    <recommendedName>
        <fullName evidence="2">BRCT domain-containing protein</fullName>
    </recommendedName>
</protein>
<organism evidence="3 4">
    <name type="scientific">Ascobolus immersus RN42</name>
    <dbReference type="NCBI Taxonomy" id="1160509"/>
    <lineage>
        <taxon>Eukaryota</taxon>
        <taxon>Fungi</taxon>
        <taxon>Dikarya</taxon>
        <taxon>Ascomycota</taxon>
        <taxon>Pezizomycotina</taxon>
        <taxon>Pezizomycetes</taxon>
        <taxon>Pezizales</taxon>
        <taxon>Ascobolaceae</taxon>
        <taxon>Ascobolus</taxon>
    </lineage>
</organism>
<dbReference type="EMBL" id="ML119649">
    <property type="protein sequence ID" value="RPA86610.1"/>
    <property type="molecule type" value="Genomic_DNA"/>
</dbReference>
<dbReference type="SUPFAM" id="SSF52113">
    <property type="entry name" value="BRCT domain"/>
    <property type="match status" value="1"/>
</dbReference>
<feature type="region of interest" description="Disordered" evidence="1">
    <location>
        <begin position="799"/>
        <end position="863"/>
    </location>
</feature>
<reference evidence="3 4" key="1">
    <citation type="journal article" date="2018" name="Nat. Ecol. Evol.">
        <title>Pezizomycetes genomes reveal the molecular basis of ectomycorrhizal truffle lifestyle.</title>
        <authorList>
            <person name="Murat C."/>
            <person name="Payen T."/>
            <person name="Noel B."/>
            <person name="Kuo A."/>
            <person name="Morin E."/>
            <person name="Chen J."/>
            <person name="Kohler A."/>
            <person name="Krizsan K."/>
            <person name="Balestrini R."/>
            <person name="Da Silva C."/>
            <person name="Montanini B."/>
            <person name="Hainaut M."/>
            <person name="Levati E."/>
            <person name="Barry K.W."/>
            <person name="Belfiori B."/>
            <person name="Cichocki N."/>
            <person name="Clum A."/>
            <person name="Dockter R.B."/>
            <person name="Fauchery L."/>
            <person name="Guy J."/>
            <person name="Iotti M."/>
            <person name="Le Tacon F."/>
            <person name="Lindquist E.A."/>
            <person name="Lipzen A."/>
            <person name="Malagnac F."/>
            <person name="Mello A."/>
            <person name="Molinier V."/>
            <person name="Miyauchi S."/>
            <person name="Poulain J."/>
            <person name="Riccioni C."/>
            <person name="Rubini A."/>
            <person name="Sitrit Y."/>
            <person name="Splivallo R."/>
            <person name="Traeger S."/>
            <person name="Wang M."/>
            <person name="Zifcakova L."/>
            <person name="Wipf D."/>
            <person name="Zambonelli A."/>
            <person name="Paolocci F."/>
            <person name="Nowrousian M."/>
            <person name="Ottonello S."/>
            <person name="Baldrian P."/>
            <person name="Spatafora J.W."/>
            <person name="Henrissat B."/>
            <person name="Nagy L.G."/>
            <person name="Aury J.M."/>
            <person name="Wincker P."/>
            <person name="Grigoriev I.V."/>
            <person name="Bonfante P."/>
            <person name="Martin F.M."/>
        </authorList>
    </citation>
    <scope>NUCLEOTIDE SEQUENCE [LARGE SCALE GENOMIC DNA]</scope>
    <source>
        <strain evidence="3 4">RN42</strain>
    </source>
</reference>
<dbReference type="GO" id="GO:0000278">
    <property type="term" value="P:mitotic cell cycle"/>
    <property type="evidence" value="ECO:0007669"/>
    <property type="project" value="TreeGrafter"/>
</dbReference>
<dbReference type="CDD" id="cd17716">
    <property type="entry name" value="BRCT_microcephalin_rpt1"/>
    <property type="match status" value="1"/>
</dbReference>
<evidence type="ECO:0000313" key="3">
    <source>
        <dbReference type="EMBL" id="RPA86610.1"/>
    </source>
</evidence>
<accession>A0A3N4IQW4</accession>
<feature type="compositionally biased region" description="Low complexity" evidence="1">
    <location>
        <begin position="888"/>
        <end position="906"/>
    </location>
</feature>
<evidence type="ECO:0000259" key="2">
    <source>
        <dbReference type="PROSITE" id="PS50172"/>
    </source>
</evidence>
<feature type="compositionally biased region" description="Acidic residues" evidence="1">
    <location>
        <begin position="1131"/>
        <end position="1143"/>
    </location>
</feature>
<feature type="region of interest" description="Disordered" evidence="1">
    <location>
        <begin position="1039"/>
        <end position="1223"/>
    </location>
</feature>
<sequence>MAASTQAQPRRYHTRAQTRVDTEPLHSTPFSSTTSTTTTSVRTSSTTTTATSSTIASRKRTSSQASLLSRPSSRASSTSSSAPTKSARKSTISSATSRTSTTPSVLGPKPSTSRVTRRSSLNKAPSPQRSKPSPKARGGGKAATRGARSTPARTAASPKRAPRKKKKVTFESPQPARTPKDKENHVTSPARATTVDRDNDVEMKGGSSTPPTSPQRSVLSSSSGNTSPVRSPVKSSLLNSPEKLRSARQKTAEVDEEDELATAIPISSPMRPPQHTTRQLSPVRSVHTLLPPPKVSFPPIRSTSPVRSGVGPRGPIASAFSNVPNLAPSMVPIRPQASPQANRSTTDSDDELSTATPFSPPKRPVKSLNFTSRPASQKTENNNPTNVMNTPARRPAKSQLFGGNSFGQQSKLAPQTPSAAASSVMATPARRPMGLATAVASARKPVATASNLSSRPSLEIKFPEAEKPLVKMLEQSRPQKKPAEKPVKIKEEVDFGDLIRVPKRLSFGANQQIFALGKKQRQSLSKIPRRSSGASAILDMVDSSRADSSPTPEAMIKKEESEEPIDLTRDASENAAPVSTKAIDLTSSVSSNGNSEELANGSEFEKILKEAADVTFDSEGDVEMSGLADGHAAENDQVTQPPQTKTSPTQSKIPVPNSTRRSFGLRSADSSLIDSPLDSSSNVGDDSKHDNAVHLKRQPHGRMPVTPTMNKLPGLEMETEIPESAGRTLFGPNATQGPATGDDSFVTDIGDDTSMMEGMQGAEEEGANETVVGNFLDSAFSQPTPDDEMMKMAGMPTTQTEQIPIDPALPKTEPKEEPHPLHQPQRYSAPTTTSRIPVKFEPDSPPRELEPEPDFPVGSPNSIRAGIIPTVTLTRGKSPKSVPAVALSSSLSSSSSSNSTSPTSSKIPTDRILAGAVVYVDVHLQDGEAVSDRFSKILQSLGAKVVKQWNWNPTQTTGPNSKVGITHVVFKDGGQRTLQKVKQSKGVVNCVGIAWVIECQKQGLWVNEEGYRVDLDIKPRGGGRRRKSMEPKAALTMIDLTLDAPEPSNNEDTEMDLTDAPKASSSSRNYGGIRIKTEETMEVEIKSEPEPETALEEPVPAPAPEPRRRTLGPLNLPPPSEPILTPVLPDPMDDDDADEDMDKEVEIGDRSILISAGEDFMIPRSPSPSSSSSDSSDNEENENDNEDNENQAPLITPPRSTPVSISAPMTAPSNRVLGGQGSQMGMTPAIAERILAARRKSMQFMPKVSSPLSRQWSAKP</sequence>
<keyword evidence="4" id="KW-1185">Reference proteome</keyword>
<feature type="compositionally biased region" description="Polar residues" evidence="1">
    <location>
        <begin position="110"/>
        <end position="131"/>
    </location>
</feature>
<dbReference type="Proteomes" id="UP000275078">
    <property type="component" value="Unassembled WGS sequence"/>
</dbReference>
<dbReference type="PANTHER" id="PTHR14625">
    <property type="entry name" value="MICROCEPHALIN"/>
    <property type="match status" value="1"/>
</dbReference>
<feature type="region of interest" description="Disordered" evidence="1">
    <location>
        <begin position="1"/>
        <end position="426"/>
    </location>
</feature>
<dbReference type="Gene3D" id="3.40.50.10190">
    <property type="entry name" value="BRCT domain"/>
    <property type="match status" value="1"/>
</dbReference>
<feature type="compositionally biased region" description="Basic and acidic residues" evidence="1">
    <location>
        <begin position="838"/>
        <end position="850"/>
    </location>
</feature>
<gene>
    <name evidence="3" type="ORF">BJ508DRAFT_411269</name>
</gene>
<feature type="compositionally biased region" description="Low complexity" evidence="1">
    <location>
        <begin position="667"/>
        <end position="681"/>
    </location>
</feature>
<evidence type="ECO:0000256" key="1">
    <source>
        <dbReference type="SAM" id="MobiDB-lite"/>
    </source>
</evidence>
<dbReference type="AlphaFoldDB" id="A0A3N4IQW4"/>
<feature type="compositionally biased region" description="Polar residues" evidence="1">
    <location>
        <begin position="206"/>
        <end position="239"/>
    </location>
</feature>
<feature type="region of interest" description="Disordered" evidence="1">
    <location>
        <begin position="634"/>
        <end position="707"/>
    </location>
</feature>